<dbReference type="GO" id="GO:0005524">
    <property type="term" value="F:ATP binding"/>
    <property type="evidence" value="ECO:0007669"/>
    <property type="project" value="UniProtKB-KW"/>
</dbReference>
<dbReference type="NCBIfam" id="TIGR01727">
    <property type="entry name" value="oligo_HPY"/>
    <property type="match status" value="1"/>
</dbReference>
<evidence type="ECO:0000256" key="2">
    <source>
        <dbReference type="ARBA" id="ARBA00022448"/>
    </source>
</evidence>
<keyword evidence="4 6" id="KW-0067">ATP-binding</keyword>
<evidence type="ECO:0000313" key="6">
    <source>
        <dbReference type="EMBL" id="RNA70145.1"/>
    </source>
</evidence>
<keyword evidence="2" id="KW-0813">Transport</keyword>
<dbReference type="AlphaFoldDB" id="A0A3M7U0C7"/>
<dbReference type="EMBL" id="RHIB01000001">
    <property type="protein sequence ID" value="RNA70145.1"/>
    <property type="molecule type" value="Genomic_DNA"/>
</dbReference>
<reference evidence="6 7" key="1">
    <citation type="submission" date="2018-10" db="EMBL/GenBank/DDBJ databases">
        <title>Bacillus Keqinensis sp. nov., a moderately halophilic bacterium isolated from a saline-alkaline lake.</title>
        <authorList>
            <person name="Wang H."/>
        </authorList>
    </citation>
    <scope>NUCLEOTIDE SEQUENCE [LARGE SCALE GENOMIC DNA]</scope>
    <source>
        <strain evidence="6 7">KQ-3</strain>
    </source>
</reference>
<dbReference type="PANTHER" id="PTHR43776">
    <property type="entry name" value="TRANSPORT ATP-BINDING PROTEIN"/>
    <property type="match status" value="1"/>
</dbReference>
<feature type="domain" description="ABC transporter" evidence="5">
    <location>
        <begin position="16"/>
        <end position="256"/>
    </location>
</feature>
<dbReference type="Proteomes" id="UP000278746">
    <property type="component" value="Unassembled WGS sequence"/>
</dbReference>
<dbReference type="InterPro" id="IPR003593">
    <property type="entry name" value="AAA+_ATPase"/>
</dbReference>
<gene>
    <name evidence="6" type="ORF">EBO34_09510</name>
</gene>
<dbReference type="CDD" id="cd03257">
    <property type="entry name" value="ABC_NikE_OppD_transporters"/>
    <property type="match status" value="1"/>
</dbReference>
<dbReference type="RefSeq" id="WP_122897655.1">
    <property type="nucleotide sequence ID" value="NZ_RHIB01000001.1"/>
</dbReference>
<proteinExistence type="inferred from homology"/>
<name>A0A3M7U0C7_9BACI</name>
<sequence length="324" mass="36409">MGRPLLDVKDLKIHFPQKKGVIKKHVTYVKAVDGISFSLNEGETLGLVGESGCGKSTTGRGITQLVPTTDGEVLYEGTDIASLSKSDLRVQRKNMQMVFQDPYASLNPRLTVEDILAEPLKAHGVKDKQERKKRIEEMMDVVGLNRDFIRRYAHEFSGGQRQRIGIARALILNPKLIIADEPVAALDVSIQAQILNLLKDLQEDFGLTYLLISHDLSVVRHLCDRVAVMYLGRMAEIGNTDKIFENPLHPYTQTLLSAIPITNPRERKERIILQGDVPSPVDPPKGCAFVGRCPKAHERCRVERPDLQKMDEDHYVACHLYDPQ</sequence>
<dbReference type="Pfam" id="PF00005">
    <property type="entry name" value="ABC_tran"/>
    <property type="match status" value="1"/>
</dbReference>
<evidence type="ECO:0000259" key="5">
    <source>
        <dbReference type="PROSITE" id="PS50893"/>
    </source>
</evidence>
<protein>
    <submittedName>
        <fullName evidence="6">Dipeptide ABC transporter ATP-binding protein</fullName>
    </submittedName>
</protein>
<dbReference type="InterPro" id="IPR017871">
    <property type="entry name" value="ABC_transporter-like_CS"/>
</dbReference>
<evidence type="ECO:0000313" key="7">
    <source>
        <dbReference type="Proteomes" id="UP000278746"/>
    </source>
</evidence>
<accession>A0A3M7U0C7</accession>
<evidence type="ECO:0000256" key="4">
    <source>
        <dbReference type="ARBA" id="ARBA00022840"/>
    </source>
</evidence>
<dbReference type="GO" id="GO:0016887">
    <property type="term" value="F:ATP hydrolysis activity"/>
    <property type="evidence" value="ECO:0007669"/>
    <property type="project" value="InterPro"/>
</dbReference>
<organism evidence="6 7">
    <name type="scientific">Alteribacter keqinensis</name>
    <dbReference type="NCBI Taxonomy" id="2483800"/>
    <lineage>
        <taxon>Bacteria</taxon>
        <taxon>Bacillati</taxon>
        <taxon>Bacillota</taxon>
        <taxon>Bacilli</taxon>
        <taxon>Bacillales</taxon>
        <taxon>Bacillaceae</taxon>
        <taxon>Alteribacter</taxon>
    </lineage>
</organism>
<dbReference type="InterPro" id="IPR027417">
    <property type="entry name" value="P-loop_NTPase"/>
</dbReference>
<evidence type="ECO:0000256" key="3">
    <source>
        <dbReference type="ARBA" id="ARBA00022741"/>
    </source>
</evidence>
<dbReference type="NCBIfam" id="NF008453">
    <property type="entry name" value="PRK11308.1"/>
    <property type="match status" value="1"/>
</dbReference>
<dbReference type="GO" id="GO:0015833">
    <property type="term" value="P:peptide transport"/>
    <property type="evidence" value="ECO:0007669"/>
    <property type="project" value="InterPro"/>
</dbReference>
<dbReference type="Pfam" id="PF08352">
    <property type="entry name" value="oligo_HPY"/>
    <property type="match status" value="1"/>
</dbReference>
<dbReference type="SUPFAM" id="SSF52540">
    <property type="entry name" value="P-loop containing nucleoside triphosphate hydrolases"/>
    <property type="match status" value="1"/>
</dbReference>
<keyword evidence="7" id="KW-1185">Reference proteome</keyword>
<dbReference type="GO" id="GO:0055085">
    <property type="term" value="P:transmembrane transport"/>
    <property type="evidence" value="ECO:0007669"/>
    <property type="project" value="UniProtKB-ARBA"/>
</dbReference>
<dbReference type="Gene3D" id="3.40.50.300">
    <property type="entry name" value="P-loop containing nucleotide triphosphate hydrolases"/>
    <property type="match status" value="1"/>
</dbReference>
<dbReference type="InterPro" id="IPR003439">
    <property type="entry name" value="ABC_transporter-like_ATP-bd"/>
</dbReference>
<comment type="similarity">
    <text evidence="1">Belongs to the ABC transporter superfamily.</text>
</comment>
<dbReference type="InterPro" id="IPR013563">
    <property type="entry name" value="Oligopep_ABC_C"/>
</dbReference>
<keyword evidence="3" id="KW-0547">Nucleotide-binding</keyword>
<dbReference type="PROSITE" id="PS00211">
    <property type="entry name" value="ABC_TRANSPORTER_1"/>
    <property type="match status" value="1"/>
</dbReference>
<dbReference type="SMART" id="SM00382">
    <property type="entry name" value="AAA"/>
    <property type="match status" value="1"/>
</dbReference>
<dbReference type="PROSITE" id="PS50893">
    <property type="entry name" value="ABC_TRANSPORTER_2"/>
    <property type="match status" value="1"/>
</dbReference>
<dbReference type="InterPro" id="IPR050319">
    <property type="entry name" value="ABC_transp_ATP-bind"/>
</dbReference>
<dbReference type="FunFam" id="3.40.50.300:FF:000016">
    <property type="entry name" value="Oligopeptide ABC transporter ATP-binding component"/>
    <property type="match status" value="1"/>
</dbReference>
<evidence type="ECO:0000256" key="1">
    <source>
        <dbReference type="ARBA" id="ARBA00005417"/>
    </source>
</evidence>
<comment type="caution">
    <text evidence="6">The sequence shown here is derived from an EMBL/GenBank/DDBJ whole genome shotgun (WGS) entry which is preliminary data.</text>
</comment>
<dbReference type="OrthoDB" id="9802264at2"/>